<protein>
    <submittedName>
        <fullName evidence="12">Phenylacetate-CoA oxygenase/reductase subunit PaaK</fullName>
    </submittedName>
</protein>
<dbReference type="Gene3D" id="3.40.50.80">
    <property type="entry name" value="Nucleotide-binding domain of ferredoxin-NADP reductase (FNR) module"/>
    <property type="match status" value="1"/>
</dbReference>
<dbReference type="Pfam" id="PF00175">
    <property type="entry name" value="NAD_binding_1"/>
    <property type="match status" value="1"/>
</dbReference>
<keyword evidence="7" id="KW-0408">Iron</keyword>
<comment type="cofactor">
    <cofactor evidence="9">
        <name>[2Fe-2S] cluster</name>
        <dbReference type="ChEBI" id="CHEBI:190135"/>
    </cofactor>
</comment>
<organism evidence="12 13">
    <name type="scientific">Aromatoleum petrolei</name>
    <dbReference type="NCBI Taxonomy" id="76116"/>
    <lineage>
        <taxon>Bacteria</taxon>
        <taxon>Pseudomonadati</taxon>
        <taxon>Pseudomonadota</taxon>
        <taxon>Betaproteobacteria</taxon>
        <taxon>Rhodocyclales</taxon>
        <taxon>Rhodocyclaceae</taxon>
        <taxon>Aromatoleum</taxon>
    </lineage>
</organism>
<keyword evidence="4" id="KW-0479">Metal-binding</keyword>
<feature type="domain" description="2Fe-2S ferredoxin-type" evidence="10">
    <location>
        <begin position="266"/>
        <end position="358"/>
    </location>
</feature>
<dbReference type="InterPro" id="IPR006058">
    <property type="entry name" value="2Fe2S_fd_BS"/>
</dbReference>
<evidence type="ECO:0000313" key="12">
    <source>
        <dbReference type="EMBL" id="NMF91324.1"/>
    </source>
</evidence>
<dbReference type="PRINTS" id="PR00406">
    <property type="entry name" value="CYTB5RDTASE"/>
</dbReference>
<dbReference type="Pfam" id="PF00970">
    <property type="entry name" value="FAD_binding_6"/>
    <property type="match status" value="1"/>
</dbReference>
<dbReference type="Proteomes" id="UP000652074">
    <property type="component" value="Unassembled WGS sequence"/>
</dbReference>
<evidence type="ECO:0000313" key="13">
    <source>
        <dbReference type="Proteomes" id="UP000652074"/>
    </source>
</evidence>
<keyword evidence="6" id="KW-0560">Oxidoreductase</keyword>
<sequence length="358" mass="39597">MSKFHDIRVASVRPETRDAIVVTFDVPPSLAESFHYTPGQHLTLRTEIGGEDVRRSYSICSGAGERELRVAIKRVHGGLFSNWANDFLKPGVSVQVMPPSGHFGIAPDAQTARRYVGFAAGSGITPILSLVKTLLAGEPDSRFTLVYGNRSSSSVMFREELADLKDEYGERLNLVHVLSREQQDIDLFNGRIDRERCDALLAKWIDPKRIDMAFICGPMDMMEAVSASLQAHGIEKSAIKMELFATSLPKGPRPAHAHPVKGAEECEVTVIQDGRVRQFTMPKNRDSVLDAGLAQGIEMPYSCKGGVCSTCRCKVIDGEVDHDTNFALEDYEIARGFRLSCQSYPVTDKLVLDFDQET</sequence>
<dbReference type="Gene3D" id="2.40.30.10">
    <property type="entry name" value="Translation factors"/>
    <property type="match status" value="1"/>
</dbReference>
<evidence type="ECO:0000256" key="6">
    <source>
        <dbReference type="ARBA" id="ARBA00023002"/>
    </source>
</evidence>
<accession>A0ABX1MTM1</accession>
<dbReference type="InterPro" id="IPR001709">
    <property type="entry name" value="Flavoprot_Pyr_Nucl_cyt_Rdtase"/>
</dbReference>
<dbReference type="SUPFAM" id="SSF52343">
    <property type="entry name" value="Ferredoxin reductase-like, C-terminal NADP-linked domain"/>
    <property type="match status" value="1"/>
</dbReference>
<evidence type="ECO:0000256" key="4">
    <source>
        <dbReference type="ARBA" id="ARBA00022723"/>
    </source>
</evidence>
<dbReference type="PROSITE" id="PS00197">
    <property type="entry name" value="2FE2S_FER_1"/>
    <property type="match status" value="1"/>
</dbReference>
<proteinExistence type="predicted"/>
<evidence type="ECO:0000259" key="10">
    <source>
        <dbReference type="PROSITE" id="PS51085"/>
    </source>
</evidence>
<gene>
    <name evidence="12" type="primary">paaK</name>
    <name evidence="12" type="ORF">GPA26_22925</name>
</gene>
<evidence type="ECO:0000256" key="2">
    <source>
        <dbReference type="ARBA" id="ARBA00022630"/>
    </source>
</evidence>
<dbReference type="InterPro" id="IPR050415">
    <property type="entry name" value="MRET"/>
</dbReference>
<dbReference type="RefSeq" id="WP_169208642.1">
    <property type="nucleotide sequence ID" value="NZ_CP059560.1"/>
</dbReference>
<dbReference type="Pfam" id="PF00111">
    <property type="entry name" value="Fer2"/>
    <property type="match status" value="1"/>
</dbReference>
<dbReference type="NCBIfam" id="TIGR02160">
    <property type="entry name" value="PA_CoA_Oxy5"/>
    <property type="match status" value="1"/>
</dbReference>
<evidence type="ECO:0000256" key="5">
    <source>
        <dbReference type="ARBA" id="ARBA00022827"/>
    </source>
</evidence>
<comment type="cofactor">
    <cofactor evidence="1">
        <name>FAD</name>
        <dbReference type="ChEBI" id="CHEBI:57692"/>
    </cofactor>
</comment>
<evidence type="ECO:0000259" key="11">
    <source>
        <dbReference type="PROSITE" id="PS51384"/>
    </source>
</evidence>
<dbReference type="EMBL" id="WTVR01000077">
    <property type="protein sequence ID" value="NMF91324.1"/>
    <property type="molecule type" value="Genomic_DNA"/>
</dbReference>
<keyword evidence="2" id="KW-0285">Flavoprotein</keyword>
<dbReference type="Gene3D" id="3.10.20.30">
    <property type="match status" value="1"/>
</dbReference>
<dbReference type="InterPro" id="IPR008333">
    <property type="entry name" value="Cbr1-like_FAD-bd_dom"/>
</dbReference>
<dbReference type="SUPFAM" id="SSF63380">
    <property type="entry name" value="Riboflavin synthase domain-like"/>
    <property type="match status" value="1"/>
</dbReference>
<dbReference type="PROSITE" id="PS51085">
    <property type="entry name" value="2FE2S_FER_2"/>
    <property type="match status" value="1"/>
</dbReference>
<dbReference type="SUPFAM" id="SSF54292">
    <property type="entry name" value="2Fe-2S ferredoxin-like"/>
    <property type="match status" value="1"/>
</dbReference>
<evidence type="ECO:0000256" key="9">
    <source>
        <dbReference type="ARBA" id="ARBA00034078"/>
    </source>
</evidence>
<evidence type="ECO:0000256" key="1">
    <source>
        <dbReference type="ARBA" id="ARBA00001974"/>
    </source>
</evidence>
<dbReference type="PANTHER" id="PTHR47354">
    <property type="entry name" value="NADH OXIDOREDUCTASE HCR"/>
    <property type="match status" value="1"/>
</dbReference>
<keyword evidence="8" id="KW-0411">Iron-sulfur</keyword>
<dbReference type="InterPro" id="IPR039261">
    <property type="entry name" value="FNR_nucleotide-bd"/>
</dbReference>
<dbReference type="CDD" id="cd00207">
    <property type="entry name" value="fer2"/>
    <property type="match status" value="1"/>
</dbReference>
<evidence type="ECO:0000256" key="3">
    <source>
        <dbReference type="ARBA" id="ARBA00022714"/>
    </source>
</evidence>
<dbReference type="InterPro" id="IPR017938">
    <property type="entry name" value="Riboflavin_synthase-like_b-brl"/>
</dbReference>
<evidence type="ECO:0000256" key="7">
    <source>
        <dbReference type="ARBA" id="ARBA00023004"/>
    </source>
</evidence>
<dbReference type="PRINTS" id="PR00371">
    <property type="entry name" value="FPNCR"/>
</dbReference>
<dbReference type="InterPro" id="IPR036010">
    <property type="entry name" value="2Fe-2S_ferredoxin-like_sf"/>
</dbReference>
<feature type="domain" description="FAD-binding FR-type" evidence="11">
    <location>
        <begin position="2"/>
        <end position="106"/>
    </location>
</feature>
<dbReference type="InterPro" id="IPR017927">
    <property type="entry name" value="FAD-bd_FR_type"/>
</dbReference>
<dbReference type="InterPro" id="IPR001041">
    <property type="entry name" value="2Fe-2S_ferredoxin-type"/>
</dbReference>
<keyword evidence="3" id="KW-0001">2Fe-2S</keyword>
<keyword evidence="13" id="KW-1185">Reference proteome</keyword>
<dbReference type="PANTHER" id="PTHR47354:SF8">
    <property type="entry name" value="1,2-PHENYLACETYL-COA EPOXIDASE, SUBUNIT E"/>
    <property type="match status" value="1"/>
</dbReference>
<comment type="caution">
    <text evidence="12">The sequence shown here is derived from an EMBL/GenBank/DDBJ whole genome shotgun (WGS) entry which is preliminary data.</text>
</comment>
<dbReference type="InterPro" id="IPR012675">
    <property type="entry name" value="Beta-grasp_dom_sf"/>
</dbReference>
<dbReference type="InterPro" id="IPR001433">
    <property type="entry name" value="OxRdtase_FAD/NAD-bd"/>
</dbReference>
<dbReference type="PROSITE" id="PS51384">
    <property type="entry name" value="FAD_FR"/>
    <property type="match status" value="1"/>
</dbReference>
<dbReference type="InterPro" id="IPR011884">
    <property type="entry name" value="PaaE"/>
</dbReference>
<name>A0ABX1MTM1_9RHOO</name>
<dbReference type="CDD" id="cd06214">
    <property type="entry name" value="PA_degradation_oxidoreductase_like"/>
    <property type="match status" value="1"/>
</dbReference>
<evidence type="ECO:0000256" key="8">
    <source>
        <dbReference type="ARBA" id="ARBA00023014"/>
    </source>
</evidence>
<keyword evidence="5" id="KW-0274">FAD</keyword>
<reference evidence="12 13" key="1">
    <citation type="submission" date="2019-12" db="EMBL/GenBank/DDBJ databases">
        <title>Comparative genomics gives insights into the taxonomy of the Azoarcus-Aromatoleum group and reveals separate origins of nif in the plant-associated Azoarcus and non-plant-associated Aromatoleum sub-groups.</title>
        <authorList>
            <person name="Lafos M."/>
            <person name="Maluk M."/>
            <person name="Batista M."/>
            <person name="Junghare M."/>
            <person name="Carmona M."/>
            <person name="Faoro H."/>
            <person name="Cruz L.M."/>
            <person name="Battistoni F."/>
            <person name="De Souza E."/>
            <person name="Pedrosa F."/>
            <person name="Chen W.-M."/>
            <person name="Poole P.S."/>
            <person name="Dixon R.A."/>
            <person name="James E.K."/>
        </authorList>
    </citation>
    <scope>NUCLEOTIDE SEQUENCE [LARGE SCALE GENOMIC DNA]</scope>
    <source>
        <strain evidence="12 13">ToN1</strain>
    </source>
</reference>